<feature type="non-terminal residue" evidence="1">
    <location>
        <position position="1"/>
    </location>
</feature>
<dbReference type="AlphaFoldDB" id="A0A821NF34"/>
<gene>
    <name evidence="1" type="ORF">UJA718_LOCUS40649</name>
</gene>
<dbReference type="EMBL" id="CAJOBP010045597">
    <property type="protein sequence ID" value="CAF4786977.1"/>
    <property type="molecule type" value="Genomic_DNA"/>
</dbReference>
<sequence length="44" mass="5310">VNLTETNMFRQFFDTSFTDYRQVRVVLQELPDNPLKESSPDFQR</sequence>
<reference evidence="1" key="1">
    <citation type="submission" date="2021-02" db="EMBL/GenBank/DDBJ databases">
        <authorList>
            <person name="Nowell W R."/>
        </authorList>
    </citation>
    <scope>NUCLEOTIDE SEQUENCE</scope>
</reference>
<name>A0A821NF34_9BILA</name>
<proteinExistence type="predicted"/>
<comment type="caution">
    <text evidence="1">The sequence shown here is derived from an EMBL/GenBank/DDBJ whole genome shotgun (WGS) entry which is preliminary data.</text>
</comment>
<accession>A0A821NF34</accession>
<evidence type="ECO:0000313" key="2">
    <source>
        <dbReference type="Proteomes" id="UP000663873"/>
    </source>
</evidence>
<dbReference type="Proteomes" id="UP000663873">
    <property type="component" value="Unassembled WGS sequence"/>
</dbReference>
<protein>
    <submittedName>
        <fullName evidence="1">Uncharacterized protein</fullName>
    </submittedName>
</protein>
<keyword evidence="2" id="KW-1185">Reference proteome</keyword>
<evidence type="ECO:0000313" key="1">
    <source>
        <dbReference type="EMBL" id="CAF4786977.1"/>
    </source>
</evidence>
<organism evidence="1 2">
    <name type="scientific">Rotaria socialis</name>
    <dbReference type="NCBI Taxonomy" id="392032"/>
    <lineage>
        <taxon>Eukaryota</taxon>
        <taxon>Metazoa</taxon>
        <taxon>Spiralia</taxon>
        <taxon>Gnathifera</taxon>
        <taxon>Rotifera</taxon>
        <taxon>Eurotatoria</taxon>
        <taxon>Bdelloidea</taxon>
        <taxon>Philodinida</taxon>
        <taxon>Philodinidae</taxon>
        <taxon>Rotaria</taxon>
    </lineage>
</organism>